<proteinExistence type="predicted"/>
<protein>
    <submittedName>
        <fullName evidence="3">Uncharacterized protein LOC114339292</fullName>
    </submittedName>
</protein>
<evidence type="ECO:0000259" key="2">
    <source>
        <dbReference type="Pfam" id="PF16064"/>
    </source>
</evidence>
<dbReference type="RefSeq" id="XP_028145721.1">
    <property type="nucleotide sequence ID" value="XM_028289920.1"/>
</dbReference>
<name>A0A6P7G946_DIAVI</name>
<evidence type="ECO:0000313" key="3">
    <source>
        <dbReference type="RefSeq" id="XP_028145721.1"/>
    </source>
</evidence>
<evidence type="ECO:0000256" key="1">
    <source>
        <dbReference type="SAM" id="MobiDB-lite"/>
    </source>
</evidence>
<dbReference type="Pfam" id="PF16064">
    <property type="entry name" value="DUF4806"/>
    <property type="match status" value="1"/>
</dbReference>
<organism evidence="3">
    <name type="scientific">Diabrotica virgifera virgifera</name>
    <name type="common">western corn rootworm</name>
    <dbReference type="NCBI Taxonomy" id="50390"/>
    <lineage>
        <taxon>Eukaryota</taxon>
        <taxon>Metazoa</taxon>
        <taxon>Ecdysozoa</taxon>
        <taxon>Arthropoda</taxon>
        <taxon>Hexapoda</taxon>
        <taxon>Insecta</taxon>
        <taxon>Pterygota</taxon>
        <taxon>Neoptera</taxon>
        <taxon>Endopterygota</taxon>
        <taxon>Coleoptera</taxon>
        <taxon>Polyphaga</taxon>
        <taxon>Cucujiformia</taxon>
        <taxon>Chrysomeloidea</taxon>
        <taxon>Chrysomelidae</taxon>
        <taxon>Galerucinae</taxon>
        <taxon>Diabroticina</taxon>
        <taxon>Diabroticites</taxon>
        <taxon>Diabrotica</taxon>
    </lineage>
</organism>
<gene>
    <name evidence="3" type="primary">LOC114339292</name>
</gene>
<feature type="domain" description="DUF4806" evidence="2">
    <location>
        <begin position="165"/>
        <end position="239"/>
    </location>
</feature>
<dbReference type="InParanoid" id="A0A6P7G946"/>
<sequence>MNYTVTFGLCRKLHHRLFVPVSKEFETAEIKQKRAELTSNVDTSDEEVSPAKRKRQRKQFSSSSSDEDTSVVKRPPPLKIKKVAARSPSVKELQDTCQKAAAPQELQNTRQELVNPSIQIDAKAYQTLLQKLTGIQQQNTQILALLEENKNCTAINGDSFPDFPVTIPITSDEDLSVLELFLENHANVVICFLTRIGGETVFVKTNRILKYILSDNLAIAYSFYGKRDKKEFRKLKLFSVIRGMYT</sequence>
<dbReference type="AlphaFoldDB" id="A0A6P7G946"/>
<accession>A0A6P7G946</accession>
<reference evidence="3" key="1">
    <citation type="submission" date="2025-08" db="UniProtKB">
        <authorList>
            <consortium name="RefSeq"/>
        </authorList>
    </citation>
    <scope>IDENTIFICATION</scope>
    <source>
        <tissue evidence="3">Whole insect</tissue>
    </source>
</reference>
<feature type="region of interest" description="Disordered" evidence="1">
    <location>
        <begin position="33"/>
        <end position="76"/>
    </location>
</feature>
<dbReference type="InterPro" id="IPR032071">
    <property type="entry name" value="DUF4806"/>
</dbReference>